<protein>
    <submittedName>
        <fullName evidence="1">Late competence protein ComGF</fullName>
    </submittedName>
</protein>
<gene>
    <name evidence="1" type="ORF">SD77_2179</name>
</gene>
<reference evidence="1 2" key="1">
    <citation type="submission" date="2015-01" db="EMBL/GenBank/DDBJ databases">
        <title>Genome Assembly of Bacillus badius MTCC 1458.</title>
        <authorList>
            <person name="Verma A."/>
            <person name="Khatri I."/>
            <person name="Mual P."/>
            <person name="Subramanian S."/>
            <person name="Krishnamurthi S."/>
        </authorList>
    </citation>
    <scope>NUCLEOTIDE SEQUENCE [LARGE SCALE GENOMIC DNA]</scope>
    <source>
        <strain evidence="1 2">MTCC 1458</strain>
    </source>
</reference>
<evidence type="ECO:0000313" key="1">
    <source>
        <dbReference type="EMBL" id="KIL79725.1"/>
    </source>
</evidence>
<name>A0ABR5AYN6_BACBA</name>
<keyword evidence="2" id="KW-1185">Reference proteome</keyword>
<dbReference type="Proteomes" id="UP000031982">
    <property type="component" value="Unassembled WGS sequence"/>
</dbReference>
<evidence type="ECO:0000313" key="2">
    <source>
        <dbReference type="Proteomes" id="UP000031982"/>
    </source>
</evidence>
<proteinExistence type="predicted"/>
<dbReference type="InterPro" id="IPR016977">
    <property type="entry name" value="ComGF"/>
</dbReference>
<sequence>MVESLLVLMIFISIAALFPLVYGALYRTEEQLDPERRAEWELFILQLRKEMHLSHSLQITEERITFVQGADLVSIEKYQEGVRRRVGGRGHEIILQEVVSIRFYSCGSLLCAEAAFENGEKEEAQLHLYRGEAI</sequence>
<accession>A0ABR5AYN6</accession>
<comment type="caution">
    <text evidence="1">The sequence shown here is derived from an EMBL/GenBank/DDBJ whole genome shotgun (WGS) entry which is preliminary data.</text>
</comment>
<organism evidence="1 2">
    <name type="scientific">Bacillus badius</name>
    <dbReference type="NCBI Taxonomy" id="1455"/>
    <lineage>
        <taxon>Bacteria</taxon>
        <taxon>Bacillati</taxon>
        <taxon>Bacillota</taxon>
        <taxon>Bacilli</taxon>
        <taxon>Bacillales</taxon>
        <taxon>Bacillaceae</taxon>
        <taxon>Pseudobacillus</taxon>
    </lineage>
</organism>
<dbReference type="Pfam" id="PF15980">
    <property type="entry name" value="ComGF"/>
    <property type="match status" value="1"/>
</dbReference>
<dbReference type="RefSeq" id="WP_041097212.1">
    <property type="nucleotide sequence ID" value="NZ_JARTHD010000004.1"/>
</dbReference>
<dbReference type="EMBL" id="JXLP01000002">
    <property type="protein sequence ID" value="KIL79725.1"/>
    <property type="molecule type" value="Genomic_DNA"/>
</dbReference>
<dbReference type="NCBIfam" id="NF041002">
    <property type="entry name" value="pilin_ComGF"/>
    <property type="match status" value="1"/>
</dbReference>